<evidence type="ECO:0000313" key="6">
    <source>
        <dbReference type="EMBL" id="MBK1725783.1"/>
    </source>
</evidence>
<comment type="catalytic activity">
    <reaction evidence="5">
        <text>[pyruvate, water dikinase] + ADP = [pyruvate, water dikinase]-phosphate + AMP + H(+)</text>
        <dbReference type="Rhea" id="RHEA:46020"/>
        <dbReference type="Rhea" id="RHEA-COMP:11425"/>
        <dbReference type="Rhea" id="RHEA-COMP:11426"/>
        <dbReference type="ChEBI" id="CHEBI:15378"/>
        <dbReference type="ChEBI" id="CHEBI:43176"/>
        <dbReference type="ChEBI" id="CHEBI:68546"/>
        <dbReference type="ChEBI" id="CHEBI:456215"/>
        <dbReference type="ChEBI" id="CHEBI:456216"/>
        <dbReference type="EC" id="2.7.11.33"/>
    </reaction>
</comment>
<dbReference type="InterPro" id="IPR005177">
    <property type="entry name" value="Kinase-pyrophosphorylase"/>
</dbReference>
<dbReference type="EMBL" id="NRSH01000009">
    <property type="protein sequence ID" value="MBK1725783.1"/>
    <property type="molecule type" value="Genomic_DNA"/>
</dbReference>
<dbReference type="RefSeq" id="WP_200256266.1">
    <property type="nucleotide sequence ID" value="NZ_NRSH01000009.1"/>
</dbReference>
<protein>
    <recommendedName>
        <fullName evidence="5">Putative phosphoenolpyruvate synthase regulatory protein</fullName>
        <shortName evidence="5">PEP synthase regulatory protein</shortName>
        <shortName evidence="5">PSRP</shortName>
        <ecNumber evidence="5">2.7.11.33</ecNumber>
        <ecNumber evidence="5">2.7.4.28</ecNumber>
    </recommendedName>
    <alternativeName>
        <fullName evidence="5">Pyruvate, water dikinase regulatory protein</fullName>
    </alternativeName>
</protein>
<sequence length="274" mass="30999">MSNVRRVFFVSDRTGITAEALGHSLLTQFAVATEQVTIPFIDSVERAQAALRRIHTAAAEDDCRPIVFSTIIDPEILAVLRHSEGLVLFDFFDTFIGPLERELKVPSSHVIGRSHGIADDSTYDVRIDAINFTLNHDDGATLRHYSRADVILVGVSRSGKTPSSLYLALQFGIYVANYPLTDEDLTGLRLPRVLEQQRDKLFGLTIDPDRLHSIRSERRPNSHYAELRQCEYEVARAESMFRREGIPYLDITTMSIEEIASTLIHQRGLVRRVY</sequence>
<evidence type="ECO:0000256" key="5">
    <source>
        <dbReference type="HAMAP-Rule" id="MF_01062"/>
    </source>
</evidence>
<dbReference type="Pfam" id="PF03618">
    <property type="entry name" value="Kinase-PPPase"/>
    <property type="match status" value="1"/>
</dbReference>
<dbReference type="NCBIfam" id="NF003742">
    <property type="entry name" value="PRK05339.1"/>
    <property type="match status" value="1"/>
</dbReference>
<keyword evidence="3 5" id="KW-0547">Nucleotide-binding</keyword>
<evidence type="ECO:0000256" key="1">
    <source>
        <dbReference type="ARBA" id="ARBA00022527"/>
    </source>
</evidence>
<evidence type="ECO:0000256" key="3">
    <source>
        <dbReference type="ARBA" id="ARBA00022741"/>
    </source>
</evidence>
<keyword evidence="4 5" id="KW-0418">Kinase</keyword>
<dbReference type="EC" id="2.7.4.28" evidence="5"/>
<comment type="catalytic activity">
    <reaction evidence="5">
        <text>[pyruvate, water dikinase]-phosphate + phosphate + H(+) = [pyruvate, water dikinase] + diphosphate</text>
        <dbReference type="Rhea" id="RHEA:48580"/>
        <dbReference type="Rhea" id="RHEA-COMP:11425"/>
        <dbReference type="Rhea" id="RHEA-COMP:11426"/>
        <dbReference type="ChEBI" id="CHEBI:15378"/>
        <dbReference type="ChEBI" id="CHEBI:33019"/>
        <dbReference type="ChEBI" id="CHEBI:43176"/>
        <dbReference type="ChEBI" id="CHEBI:43474"/>
        <dbReference type="ChEBI" id="CHEBI:68546"/>
        <dbReference type="EC" id="2.7.4.28"/>
    </reaction>
</comment>
<gene>
    <name evidence="6" type="ORF">CKO13_01850</name>
</gene>
<accession>A0ABS1E2S1</accession>
<reference evidence="6 7" key="1">
    <citation type="journal article" date="2020" name="Microorganisms">
        <title>Osmotic Adaptation and Compatible Solute Biosynthesis of Phototrophic Bacteria as Revealed from Genome Analyses.</title>
        <authorList>
            <person name="Imhoff J.F."/>
            <person name="Rahn T."/>
            <person name="Kunzel S."/>
            <person name="Keller A."/>
            <person name="Neulinger S.C."/>
        </authorList>
    </citation>
    <scope>NUCLEOTIDE SEQUENCE [LARGE SCALE GENOMIC DNA]</scope>
    <source>
        <strain evidence="6 7">DSM 15116</strain>
    </source>
</reference>
<keyword evidence="1 5" id="KW-0723">Serine/threonine-protein kinase</keyword>
<dbReference type="PANTHER" id="PTHR31756:SF3">
    <property type="entry name" value="PYRUVATE, PHOSPHATE DIKINASE REGULATORY PROTEIN 1, CHLOROPLASTIC"/>
    <property type="match status" value="1"/>
</dbReference>
<comment type="function">
    <text evidence="5">Bifunctional serine/threonine kinase and phosphorylase involved in the regulation of the phosphoenolpyruvate synthase (PEPS) by catalyzing its phosphorylation/dephosphorylation.</text>
</comment>
<evidence type="ECO:0000313" key="7">
    <source>
        <dbReference type="Proteomes" id="UP000738126"/>
    </source>
</evidence>
<proteinExistence type="inferred from homology"/>
<dbReference type="EC" id="2.7.11.33" evidence="5"/>
<dbReference type="Proteomes" id="UP000738126">
    <property type="component" value="Unassembled WGS sequence"/>
</dbReference>
<comment type="caution">
    <text evidence="6">The sequence shown here is derived from an EMBL/GenBank/DDBJ whole genome shotgun (WGS) entry which is preliminary data.</text>
</comment>
<dbReference type="InterPro" id="IPR026530">
    <property type="entry name" value="PSRP"/>
</dbReference>
<evidence type="ECO:0000256" key="4">
    <source>
        <dbReference type="ARBA" id="ARBA00022777"/>
    </source>
</evidence>
<name>A0ABS1E2S1_9GAMM</name>
<dbReference type="HAMAP" id="MF_01062">
    <property type="entry name" value="PSRP"/>
    <property type="match status" value="1"/>
</dbReference>
<dbReference type="PANTHER" id="PTHR31756">
    <property type="entry name" value="PYRUVATE, PHOSPHATE DIKINASE REGULATORY PROTEIN 1, CHLOROPLASTIC"/>
    <property type="match status" value="1"/>
</dbReference>
<evidence type="ECO:0000256" key="2">
    <source>
        <dbReference type="ARBA" id="ARBA00022679"/>
    </source>
</evidence>
<organism evidence="6 7">
    <name type="scientific">Halorhodospira neutriphila</name>
    <dbReference type="NCBI Taxonomy" id="168379"/>
    <lineage>
        <taxon>Bacteria</taxon>
        <taxon>Pseudomonadati</taxon>
        <taxon>Pseudomonadota</taxon>
        <taxon>Gammaproteobacteria</taxon>
        <taxon>Chromatiales</taxon>
        <taxon>Ectothiorhodospiraceae</taxon>
        <taxon>Halorhodospira</taxon>
    </lineage>
</organism>
<feature type="binding site" evidence="5">
    <location>
        <begin position="154"/>
        <end position="161"/>
    </location>
    <ligand>
        <name>ADP</name>
        <dbReference type="ChEBI" id="CHEBI:456216"/>
    </ligand>
</feature>
<keyword evidence="2 5" id="KW-0808">Transferase</keyword>
<keyword evidence="7" id="KW-1185">Reference proteome</keyword>
<comment type="similarity">
    <text evidence="5">Belongs to the pyruvate, phosphate/water dikinase regulatory protein family. PSRP subfamily.</text>
</comment>